<reference evidence="1" key="1">
    <citation type="submission" date="2021-02" db="EMBL/GenBank/DDBJ databases">
        <authorList>
            <consortium name="DOE Joint Genome Institute"/>
            <person name="Ahrendt S."/>
            <person name="Looney B.P."/>
            <person name="Miyauchi S."/>
            <person name="Morin E."/>
            <person name="Drula E."/>
            <person name="Courty P.E."/>
            <person name="Chicoki N."/>
            <person name="Fauchery L."/>
            <person name="Kohler A."/>
            <person name="Kuo A."/>
            <person name="Labutti K."/>
            <person name="Pangilinan J."/>
            <person name="Lipzen A."/>
            <person name="Riley R."/>
            <person name="Andreopoulos W."/>
            <person name="He G."/>
            <person name="Johnson J."/>
            <person name="Barry K.W."/>
            <person name="Grigoriev I.V."/>
            <person name="Nagy L."/>
            <person name="Hibbett D."/>
            <person name="Henrissat B."/>
            <person name="Matheny P.B."/>
            <person name="Labbe J."/>
            <person name="Martin F."/>
        </authorList>
    </citation>
    <scope>NUCLEOTIDE SEQUENCE</scope>
    <source>
        <strain evidence="1">FP105234-sp</strain>
    </source>
</reference>
<protein>
    <submittedName>
        <fullName evidence="1">Uncharacterized protein</fullName>
    </submittedName>
</protein>
<dbReference type="Proteomes" id="UP000814033">
    <property type="component" value="Unassembled WGS sequence"/>
</dbReference>
<reference evidence="1" key="2">
    <citation type="journal article" date="2022" name="New Phytol.">
        <title>Evolutionary transition to the ectomycorrhizal habit in the genomes of a hyperdiverse lineage of mushroom-forming fungi.</title>
        <authorList>
            <person name="Looney B."/>
            <person name="Miyauchi S."/>
            <person name="Morin E."/>
            <person name="Drula E."/>
            <person name="Courty P.E."/>
            <person name="Kohler A."/>
            <person name="Kuo A."/>
            <person name="LaButti K."/>
            <person name="Pangilinan J."/>
            <person name="Lipzen A."/>
            <person name="Riley R."/>
            <person name="Andreopoulos W."/>
            <person name="He G."/>
            <person name="Johnson J."/>
            <person name="Nolan M."/>
            <person name="Tritt A."/>
            <person name="Barry K.W."/>
            <person name="Grigoriev I.V."/>
            <person name="Nagy L.G."/>
            <person name="Hibbett D."/>
            <person name="Henrissat B."/>
            <person name="Matheny P.B."/>
            <person name="Labbe J."/>
            <person name="Martin F.M."/>
        </authorList>
    </citation>
    <scope>NUCLEOTIDE SEQUENCE</scope>
    <source>
        <strain evidence="1">FP105234-sp</strain>
    </source>
</reference>
<comment type="caution">
    <text evidence="1">The sequence shown here is derived from an EMBL/GenBank/DDBJ whole genome shotgun (WGS) entry which is preliminary data.</text>
</comment>
<gene>
    <name evidence="1" type="ORF">FA95DRAFT_1684707</name>
</gene>
<accession>A0ACB8R2W6</accession>
<dbReference type="EMBL" id="MU276554">
    <property type="protein sequence ID" value="KAI0038237.1"/>
    <property type="molecule type" value="Genomic_DNA"/>
</dbReference>
<evidence type="ECO:0000313" key="2">
    <source>
        <dbReference type="Proteomes" id="UP000814033"/>
    </source>
</evidence>
<evidence type="ECO:0000313" key="1">
    <source>
        <dbReference type="EMBL" id="KAI0038237.1"/>
    </source>
</evidence>
<sequence>MAYRYAPISQPERRSSSVVDALGLLPYRRRITAEDGTILEFVSSEERLVEWAWPVNEDGERVPPSELVAHRNTHCFKGPGCLCAALDPDPNAFTEAAIFRVRTGRLSGNWVAACAHGVCRYFYIIERIYPRQGILVKRYPRREPGEVPPPPVTRGSNGPLLSATPSVASSPSPAPAPSDENRAPKRSADVLDDDGTASTSGRSSLTRTSSGDSIFSTSSASTSSAGRAPQRRRIDLSGRYAASSSSSRSTASTSGTVASSPSGRLRLVRRNPRVPTPFIQLLKLDEFVDGGLSDREFRELFVQCQVCRRWVTERVYRSYHTNFCVIDLTNEAEECEVIDLTHLD</sequence>
<keyword evidence="2" id="KW-1185">Reference proteome</keyword>
<proteinExistence type="predicted"/>
<name>A0ACB8R2W6_9AGAM</name>
<organism evidence="1 2">
    <name type="scientific">Auriscalpium vulgare</name>
    <dbReference type="NCBI Taxonomy" id="40419"/>
    <lineage>
        <taxon>Eukaryota</taxon>
        <taxon>Fungi</taxon>
        <taxon>Dikarya</taxon>
        <taxon>Basidiomycota</taxon>
        <taxon>Agaricomycotina</taxon>
        <taxon>Agaricomycetes</taxon>
        <taxon>Russulales</taxon>
        <taxon>Auriscalpiaceae</taxon>
        <taxon>Auriscalpium</taxon>
    </lineage>
</organism>